<evidence type="ECO:0000313" key="1">
    <source>
        <dbReference type="EMBL" id="UWU19049.1"/>
    </source>
</evidence>
<sequence>MCKHFAHKVEVTYSGTHGECRFDRGVATLDADAGGLRMAVKAEGEESLAWGPIGYRIASHPLRRPRLAAAGRGHLTVLVLRLVRYAKC</sequence>
<keyword evidence="1" id="KW-0614">Plasmid</keyword>
<geneLocation type="plasmid" evidence="1 2">
    <name>pWSM1592_1</name>
</geneLocation>
<dbReference type="Pfam" id="PF09981">
    <property type="entry name" value="DUF2218"/>
    <property type="match status" value="1"/>
</dbReference>
<accession>A0ABY5XWP5</accession>
<proteinExistence type="predicted"/>
<name>A0ABY5XWP5_RHISU</name>
<reference evidence="1" key="1">
    <citation type="submission" date="2022-09" db="EMBL/GenBank/DDBJ databases">
        <title>Australian commercial rhizobial inoculants.</title>
        <authorList>
            <person name="Kohlmeier M.G."/>
            <person name="O'Hara G.W."/>
            <person name="Colombi E."/>
            <person name="Ramsay J.P."/>
            <person name="Terpolilli J."/>
        </authorList>
    </citation>
    <scope>NUCLEOTIDE SEQUENCE</scope>
    <source>
        <strain evidence="1">WSM1592</strain>
        <plasmid evidence="1">pWSM1592_1</plasmid>
    </source>
</reference>
<dbReference type="EMBL" id="CP104144">
    <property type="protein sequence ID" value="UWU19049.1"/>
    <property type="molecule type" value="Genomic_DNA"/>
</dbReference>
<dbReference type="Proteomes" id="UP001060123">
    <property type="component" value="Plasmid pWSM1592_1"/>
</dbReference>
<organism evidence="1 2">
    <name type="scientific">Rhizobium sullae</name>
    <name type="common">Rhizobium hedysari</name>
    <dbReference type="NCBI Taxonomy" id="50338"/>
    <lineage>
        <taxon>Bacteria</taxon>
        <taxon>Pseudomonadati</taxon>
        <taxon>Pseudomonadota</taxon>
        <taxon>Alphaproteobacteria</taxon>
        <taxon>Hyphomicrobiales</taxon>
        <taxon>Rhizobiaceae</taxon>
        <taxon>Rhizobium/Agrobacterium group</taxon>
        <taxon>Rhizobium</taxon>
    </lineage>
</organism>
<protein>
    <submittedName>
        <fullName evidence="1">DUF2218 domain-containing protein</fullName>
    </submittedName>
</protein>
<gene>
    <name evidence="1" type="ORF">N2599_31775</name>
</gene>
<evidence type="ECO:0000313" key="2">
    <source>
        <dbReference type="Proteomes" id="UP001060123"/>
    </source>
</evidence>
<dbReference type="InterPro" id="IPR014543">
    <property type="entry name" value="UCP028291"/>
</dbReference>
<keyword evidence="2" id="KW-1185">Reference proteome</keyword>
<dbReference type="Gene3D" id="3.30.310.50">
    <property type="entry name" value="Alpha-D-phosphohexomutase, C-terminal domain"/>
    <property type="match status" value="1"/>
</dbReference>